<evidence type="ECO:0000313" key="3">
    <source>
        <dbReference type="Proteomes" id="UP001355207"/>
    </source>
</evidence>
<keyword evidence="3" id="KW-1185">Reference proteome</keyword>
<dbReference type="Proteomes" id="UP001355207">
    <property type="component" value="Chromosome 8"/>
</dbReference>
<reference evidence="2 3" key="1">
    <citation type="submission" date="2024-01" db="EMBL/GenBank/DDBJ databases">
        <title>Comparative genomics of Cryptococcus and Kwoniella reveals pathogenesis evolution and contrasting modes of karyotype evolution via chromosome fusion or intercentromeric recombination.</title>
        <authorList>
            <person name="Coelho M.A."/>
            <person name="David-Palma M."/>
            <person name="Shea T."/>
            <person name="Bowers K."/>
            <person name="McGinley-Smith S."/>
            <person name="Mohammad A.W."/>
            <person name="Gnirke A."/>
            <person name="Yurkov A.M."/>
            <person name="Nowrousian M."/>
            <person name="Sun S."/>
            <person name="Cuomo C.A."/>
            <person name="Heitman J."/>
        </authorList>
    </citation>
    <scope>NUCLEOTIDE SEQUENCE [LARGE SCALE GENOMIC DNA]</scope>
    <source>
        <strain evidence="2 3">CBS 6074</strain>
    </source>
</reference>
<protein>
    <recommendedName>
        <fullName evidence="4">DUF2116 family Zn-ribbon domain-containing protein</fullName>
    </recommendedName>
</protein>
<evidence type="ECO:0000256" key="1">
    <source>
        <dbReference type="SAM" id="MobiDB-lite"/>
    </source>
</evidence>
<name>A0AAX4K1V0_9TREE</name>
<proteinExistence type="predicted"/>
<dbReference type="RefSeq" id="XP_066077896.1">
    <property type="nucleotide sequence ID" value="XM_066221799.1"/>
</dbReference>
<dbReference type="AlphaFoldDB" id="A0AAX4K1V0"/>
<evidence type="ECO:0000313" key="2">
    <source>
        <dbReference type="EMBL" id="WWC91133.1"/>
    </source>
</evidence>
<evidence type="ECO:0008006" key="4">
    <source>
        <dbReference type="Google" id="ProtNLM"/>
    </source>
</evidence>
<feature type="region of interest" description="Disordered" evidence="1">
    <location>
        <begin position="109"/>
        <end position="128"/>
    </location>
</feature>
<dbReference type="EMBL" id="CP144105">
    <property type="protein sequence ID" value="WWC91133.1"/>
    <property type="molecule type" value="Genomic_DNA"/>
</dbReference>
<gene>
    <name evidence="2" type="ORF">L201_006074</name>
</gene>
<feature type="compositionally biased region" description="Low complexity" evidence="1">
    <location>
        <begin position="115"/>
        <end position="125"/>
    </location>
</feature>
<organism evidence="2 3">
    <name type="scientific">Kwoniella dendrophila CBS 6074</name>
    <dbReference type="NCBI Taxonomy" id="1295534"/>
    <lineage>
        <taxon>Eukaryota</taxon>
        <taxon>Fungi</taxon>
        <taxon>Dikarya</taxon>
        <taxon>Basidiomycota</taxon>
        <taxon>Agaricomycotina</taxon>
        <taxon>Tremellomycetes</taxon>
        <taxon>Tremellales</taxon>
        <taxon>Cryptococcaceae</taxon>
        <taxon>Kwoniella</taxon>
    </lineage>
</organism>
<accession>A0AAX4K1V0</accession>
<feature type="region of interest" description="Disordered" evidence="1">
    <location>
        <begin position="1"/>
        <end position="20"/>
    </location>
</feature>
<dbReference type="GeneID" id="91096744"/>
<sequence>MTRPKSNQSPPPLSSTGSEGYCHSCGRLLPKENKSDPTPRKFCSTTCRSHSKSNIYRNIRKELIESYHKSLSENKMGKVILCSDIEKIVFKHVTVGDDHTEPTIALENGSEDTISSSSSSKLSQVEQREESRRAARRLVAFGFESQGILNENRSLEPIQNGKIVETSFAKGEWGIRWK</sequence>
<feature type="compositionally biased region" description="Polar residues" evidence="1">
    <location>
        <begin position="1"/>
        <end position="18"/>
    </location>
</feature>